<proteinExistence type="predicted"/>
<name>A0ABW7THM5_9NOCA</name>
<reference evidence="1 2" key="1">
    <citation type="submission" date="2024-10" db="EMBL/GenBank/DDBJ databases">
        <title>The Natural Products Discovery Center: Release of the First 8490 Sequenced Strains for Exploring Actinobacteria Biosynthetic Diversity.</title>
        <authorList>
            <person name="Kalkreuter E."/>
            <person name="Kautsar S.A."/>
            <person name="Yang D."/>
            <person name="Bader C.D."/>
            <person name="Teijaro C.N."/>
            <person name="Fluegel L."/>
            <person name="Davis C.M."/>
            <person name="Simpson J.R."/>
            <person name="Lauterbach L."/>
            <person name="Steele A.D."/>
            <person name="Gui C."/>
            <person name="Meng S."/>
            <person name="Li G."/>
            <person name="Viehrig K."/>
            <person name="Ye F."/>
            <person name="Su P."/>
            <person name="Kiefer A.F."/>
            <person name="Nichols A."/>
            <person name="Cepeda A.J."/>
            <person name="Yan W."/>
            <person name="Fan B."/>
            <person name="Jiang Y."/>
            <person name="Adhikari A."/>
            <person name="Zheng C.-J."/>
            <person name="Schuster L."/>
            <person name="Cowan T.M."/>
            <person name="Smanski M.J."/>
            <person name="Chevrette M.G."/>
            <person name="De Carvalho L.P.S."/>
            <person name="Shen B."/>
        </authorList>
    </citation>
    <scope>NUCLEOTIDE SEQUENCE [LARGE SCALE GENOMIC DNA]</scope>
    <source>
        <strain evidence="1 2">NPDC020568</strain>
    </source>
</reference>
<dbReference type="Proteomes" id="UP001611263">
    <property type="component" value="Unassembled WGS sequence"/>
</dbReference>
<evidence type="ECO:0000313" key="1">
    <source>
        <dbReference type="EMBL" id="MFI1460533.1"/>
    </source>
</evidence>
<dbReference type="InterPro" id="IPR036249">
    <property type="entry name" value="Thioredoxin-like_sf"/>
</dbReference>
<dbReference type="RefSeq" id="WP_033242071.1">
    <property type="nucleotide sequence ID" value="NZ_JBIRUQ010000001.1"/>
</dbReference>
<dbReference type="Pfam" id="PF22234">
    <property type="entry name" value="Rv2466c-like"/>
    <property type="match status" value="1"/>
</dbReference>
<protein>
    <submittedName>
        <fullName evidence="1">Disulfide bond formation protein DsbA</fullName>
    </submittedName>
</protein>
<organism evidence="1 2">
    <name type="scientific">Nocardia carnea</name>
    <dbReference type="NCBI Taxonomy" id="37328"/>
    <lineage>
        <taxon>Bacteria</taxon>
        <taxon>Bacillati</taxon>
        <taxon>Actinomycetota</taxon>
        <taxon>Actinomycetes</taxon>
        <taxon>Mycobacteriales</taxon>
        <taxon>Nocardiaceae</taxon>
        <taxon>Nocardia</taxon>
    </lineage>
</organism>
<sequence length="202" mass="21262">MIAIDLYLDPVCPFAWVTSSWLLDSAASTHQVTLRQMSLAVLNEGNDAETGHRPMIERSRRVGRIFAAAAEKYDEAVFATLYREFGVQLHLKGRPAEAASINALSCAGLDPALTGALDDAAYDPAVARAHRASQDALGGPGGSPIISIAGRGFAGPVLTAPPHPDQGRALLDALLTTATVPEFAALQRPYQGSPSFSPAADR</sequence>
<keyword evidence="2" id="KW-1185">Reference proteome</keyword>
<dbReference type="SUPFAM" id="SSF52833">
    <property type="entry name" value="Thioredoxin-like"/>
    <property type="match status" value="1"/>
</dbReference>
<comment type="caution">
    <text evidence="1">The sequence shown here is derived from an EMBL/GenBank/DDBJ whole genome shotgun (WGS) entry which is preliminary data.</text>
</comment>
<evidence type="ECO:0000313" key="2">
    <source>
        <dbReference type="Proteomes" id="UP001611263"/>
    </source>
</evidence>
<gene>
    <name evidence="1" type="ORF">ACH4WX_07405</name>
</gene>
<dbReference type="EMBL" id="JBIRUQ010000001">
    <property type="protein sequence ID" value="MFI1460533.1"/>
    <property type="molecule type" value="Genomic_DNA"/>
</dbReference>
<dbReference type="Gene3D" id="3.40.30.10">
    <property type="entry name" value="Glutaredoxin"/>
    <property type="match status" value="1"/>
</dbReference>
<accession>A0ABW7THM5</accession>
<dbReference type="GeneID" id="93504974"/>
<dbReference type="InterPro" id="IPR053977">
    <property type="entry name" value="Rv2466c-like"/>
</dbReference>